<sequence length="53" mass="6323">MHHYQHTKPDLLQIQMNHRKLDLERQTVLDCSEGVEIEIDHCIVVRKLLCSKK</sequence>
<accession>A0AAP0IDX2</accession>
<name>A0AAP0IDX2_9MAGN</name>
<protein>
    <submittedName>
        <fullName evidence="1">Uncharacterized protein</fullName>
    </submittedName>
</protein>
<evidence type="ECO:0000313" key="2">
    <source>
        <dbReference type="Proteomes" id="UP001420932"/>
    </source>
</evidence>
<gene>
    <name evidence="1" type="ORF">Syun_020443</name>
</gene>
<dbReference type="AlphaFoldDB" id="A0AAP0IDX2"/>
<dbReference type="EMBL" id="JBBNAF010000009">
    <property type="protein sequence ID" value="KAK9113646.1"/>
    <property type="molecule type" value="Genomic_DNA"/>
</dbReference>
<dbReference type="Proteomes" id="UP001420932">
    <property type="component" value="Unassembled WGS sequence"/>
</dbReference>
<evidence type="ECO:0000313" key="1">
    <source>
        <dbReference type="EMBL" id="KAK9113646.1"/>
    </source>
</evidence>
<proteinExistence type="predicted"/>
<reference evidence="1 2" key="1">
    <citation type="submission" date="2024-01" db="EMBL/GenBank/DDBJ databases">
        <title>Genome assemblies of Stephania.</title>
        <authorList>
            <person name="Yang L."/>
        </authorList>
    </citation>
    <scope>NUCLEOTIDE SEQUENCE [LARGE SCALE GENOMIC DNA]</scope>
    <source>
        <strain evidence="1">YNDBR</strain>
        <tissue evidence="1">Leaf</tissue>
    </source>
</reference>
<organism evidence="1 2">
    <name type="scientific">Stephania yunnanensis</name>
    <dbReference type="NCBI Taxonomy" id="152371"/>
    <lineage>
        <taxon>Eukaryota</taxon>
        <taxon>Viridiplantae</taxon>
        <taxon>Streptophyta</taxon>
        <taxon>Embryophyta</taxon>
        <taxon>Tracheophyta</taxon>
        <taxon>Spermatophyta</taxon>
        <taxon>Magnoliopsida</taxon>
        <taxon>Ranunculales</taxon>
        <taxon>Menispermaceae</taxon>
        <taxon>Menispermoideae</taxon>
        <taxon>Cissampelideae</taxon>
        <taxon>Stephania</taxon>
    </lineage>
</organism>
<comment type="caution">
    <text evidence="1">The sequence shown here is derived from an EMBL/GenBank/DDBJ whole genome shotgun (WGS) entry which is preliminary data.</text>
</comment>
<keyword evidence="2" id="KW-1185">Reference proteome</keyword>